<gene>
    <name evidence="1" type="ORF">N1851_028309</name>
</gene>
<dbReference type="Gene3D" id="2.40.70.10">
    <property type="entry name" value="Acid Proteases"/>
    <property type="match status" value="1"/>
</dbReference>
<dbReference type="InterPro" id="IPR001969">
    <property type="entry name" value="Aspartic_peptidase_AS"/>
</dbReference>
<dbReference type="GO" id="GO:0006508">
    <property type="term" value="P:proteolysis"/>
    <property type="evidence" value="ECO:0007669"/>
    <property type="project" value="InterPro"/>
</dbReference>
<dbReference type="AlphaFoldDB" id="A0AA47M995"/>
<accession>A0AA47M995</accession>
<dbReference type="EMBL" id="JAOPHQ010005406">
    <property type="protein sequence ID" value="KAK0135812.1"/>
    <property type="molecule type" value="Genomic_DNA"/>
</dbReference>
<sequence length="120" mass="13305">MRGIRCGAWTTMTVTGRRALVDTGSTISLVRPGTLPGTAGRRLWGWRPTKVLITTVTGESTRMHGKGSFRVSVASCSIDHQFWLANIQDPCIIELDLMTKWVATVDVPRSKLYLSTPHQH</sequence>
<dbReference type="GO" id="GO:0004190">
    <property type="term" value="F:aspartic-type endopeptidase activity"/>
    <property type="evidence" value="ECO:0007669"/>
    <property type="project" value="InterPro"/>
</dbReference>
<reference evidence="1" key="1">
    <citation type="journal article" date="2023" name="Front. Mar. Sci.">
        <title>A new Merluccius polli reference genome to investigate the effects of global change in West African waters.</title>
        <authorList>
            <person name="Mateo J.L."/>
            <person name="Blanco-Fernandez C."/>
            <person name="Garcia-Vazquez E."/>
            <person name="Machado-Schiaffino G."/>
        </authorList>
    </citation>
    <scope>NUCLEOTIDE SEQUENCE</scope>
    <source>
        <strain evidence="1">C29</strain>
        <tissue evidence="1">Fin</tissue>
    </source>
</reference>
<organism evidence="1 2">
    <name type="scientific">Merluccius polli</name>
    <name type="common">Benguela hake</name>
    <name type="synonym">Merluccius cadenati</name>
    <dbReference type="NCBI Taxonomy" id="89951"/>
    <lineage>
        <taxon>Eukaryota</taxon>
        <taxon>Metazoa</taxon>
        <taxon>Chordata</taxon>
        <taxon>Craniata</taxon>
        <taxon>Vertebrata</taxon>
        <taxon>Euteleostomi</taxon>
        <taxon>Actinopterygii</taxon>
        <taxon>Neopterygii</taxon>
        <taxon>Teleostei</taxon>
        <taxon>Neoteleostei</taxon>
        <taxon>Acanthomorphata</taxon>
        <taxon>Zeiogadaria</taxon>
        <taxon>Gadariae</taxon>
        <taxon>Gadiformes</taxon>
        <taxon>Gadoidei</taxon>
        <taxon>Merlucciidae</taxon>
        <taxon>Merluccius</taxon>
    </lineage>
</organism>
<protein>
    <recommendedName>
        <fullName evidence="3">Peptidase A2 domain-containing protein</fullName>
    </recommendedName>
</protein>
<dbReference type="InterPro" id="IPR021109">
    <property type="entry name" value="Peptidase_aspartic_dom_sf"/>
</dbReference>
<name>A0AA47M995_MERPO</name>
<evidence type="ECO:0000313" key="1">
    <source>
        <dbReference type="EMBL" id="KAK0135812.1"/>
    </source>
</evidence>
<comment type="caution">
    <text evidence="1">The sequence shown here is derived from an EMBL/GenBank/DDBJ whole genome shotgun (WGS) entry which is preliminary data.</text>
</comment>
<keyword evidence="2" id="KW-1185">Reference proteome</keyword>
<dbReference type="PROSITE" id="PS00141">
    <property type="entry name" value="ASP_PROTEASE"/>
    <property type="match status" value="1"/>
</dbReference>
<dbReference type="Proteomes" id="UP001174136">
    <property type="component" value="Unassembled WGS sequence"/>
</dbReference>
<evidence type="ECO:0008006" key="3">
    <source>
        <dbReference type="Google" id="ProtNLM"/>
    </source>
</evidence>
<proteinExistence type="predicted"/>
<evidence type="ECO:0000313" key="2">
    <source>
        <dbReference type="Proteomes" id="UP001174136"/>
    </source>
</evidence>